<dbReference type="Gene3D" id="2.40.50.1040">
    <property type="match status" value="1"/>
</dbReference>
<evidence type="ECO:0000256" key="2">
    <source>
        <dbReference type="ARBA" id="ARBA00022454"/>
    </source>
</evidence>
<protein>
    <recommendedName>
        <fullName evidence="8">STN1</fullName>
    </recommendedName>
</protein>
<comment type="subcellular location">
    <subcellularLocation>
        <location evidence="1">Chromosome</location>
        <location evidence="1">Telomere</location>
    </subcellularLocation>
</comment>
<evidence type="ECO:0000259" key="4">
    <source>
        <dbReference type="Pfam" id="PF10451"/>
    </source>
</evidence>
<keyword evidence="7" id="KW-1185">Reference proteome</keyword>
<evidence type="ECO:0008006" key="8">
    <source>
        <dbReference type="Google" id="ProtNLM"/>
    </source>
</evidence>
<dbReference type="Proteomes" id="UP001161438">
    <property type="component" value="Chromosome 4"/>
</dbReference>
<feature type="domain" description="Stn1 C-terminal fungi" evidence="5">
    <location>
        <begin position="319"/>
        <end position="489"/>
    </location>
</feature>
<dbReference type="GO" id="GO:0016233">
    <property type="term" value="P:telomere capping"/>
    <property type="evidence" value="ECO:0007669"/>
    <property type="project" value="InterPro"/>
</dbReference>
<organism evidence="6 7">
    <name type="scientific">Saccharomyces mikatae IFO 1815</name>
    <dbReference type="NCBI Taxonomy" id="226126"/>
    <lineage>
        <taxon>Eukaryota</taxon>
        <taxon>Fungi</taxon>
        <taxon>Dikarya</taxon>
        <taxon>Ascomycota</taxon>
        <taxon>Saccharomycotina</taxon>
        <taxon>Saccharomycetes</taxon>
        <taxon>Saccharomycetales</taxon>
        <taxon>Saccharomycetaceae</taxon>
        <taxon>Saccharomyces</taxon>
    </lineage>
</organism>
<name>A0AA35NGI3_SACMI</name>
<dbReference type="Pfam" id="PF12659">
    <property type="entry name" value="Stn1_C"/>
    <property type="match status" value="1"/>
</dbReference>
<evidence type="ECO:0000313" key="6">
    <source>
        <dbReference type="EMBL" id="CAI4037968.1"/>
    </source>
</evidence>
<dbReference type="RefSeq" id="XP_056081083.1">
    <property type="nucleotide sequence ID" value="XM_056226849.1"/>
</dbReference>
<evidence type="ECO:0000313" key="7">
    <source>
        <dbReference type="Proteomes" id="UP001161438"/>
    </source>
</evidence>
<dbReference type="GO" id="GO:1990879">
    <property type="term" value="C:CST complex"/>
    <property type="evidence" value="ECO:0007669"/>
    <property type="project" value="InterPro"/>
</dbReference>
<accession>A0AA35NGI3</accession>
<dbReference type="Pfam" id="PF10451">
    <property type="entry name" value="Stn1"/>
    <property type="match status" value="1"/>
</dbReference>
<dbReference type="InterPro" id="IPR018856">
    <property type="entry name" value="Stn1_N"/>
</dbReference>
<reference evidence="6" key="1">
    <citation type="submission" date="2022-10" db="EMBL/GenBank/DDBJ databases">
        <authorList>
            <person name="Byrne P K."/>
        </authorList>
    </citation>
    <scope>NUCLEOTIDE SEQUENCE</scope>
    <source>
        <strain evidence="6">IFO1815</strain>
    </source>
</reference>
<sequence length="493" mass="57364">MDKHGHIAHQEGNVCFYIPALFEYNSYYKGTEDVRVFVRDLKYWMRCSIYICEKYYDRRLSMLFWKNHPLQQIHLIGCVVGFQYKWIGNQEYIFFQLDDCTSDSLLVGYSSDMRFLTCKVNKNVIMSCGLNITDLTGSTLHVYGKICLNYQELQVKYLKICHTLTEEIDHWKSTIETREKLEKPWFLSDSVIGELFTQEQDWAPEEAQMEVVNEDFVSLGYKTPEHKKNKTTFIEQLQEERMKDELEITSPYDSTNTSTSLHSLSFQFISSLKDLSDTHFLNSSNQIDNDDEKSLGILGCECTDPSVTVPNKTSAKSSLMLTLLEVRMKEISNYDLYELREVRNIVTSLASFHFQQQNVGIMKSFDTLEIEAFQDLVHLLINQGLVALKDTEGKMLDLLPLKKLFEYAQKRILVLMKLRCYTGTIELNHVQEKLHLPSVTINGIVDVFKECLRKTTKQYPQTLKNWWIDLESRKNLDGQSSGILLHLEYASNS</sequence>
<keyword evidence="2" id="KW-0158">Chromosome</keyword>
<dbReference type="GeneID" id="80917179"/>
<evidence type="ECO:0000256" key="1">
    <source>
        <dbReference type="ARBA" id="ARBA00004574"/>
    </source>
</evidence>
<keyword evidence="3" id="KW-0779">Telomere</keyword>
<dbReference type="InterPro" id="IPR024263">
    <property type="entry name" value="Stn1_C_fungi"/>
</dbReference>
<proteinExistence type="predicted"/>
<gene>
    <name evidence="6" type="primary">SMKI04G3050</name>
    <name evidence="6" type="ORF">SMKI_04G3050</name>
</gene>
<dbReference type="Gene3D" id="1.10.10.1080">
    <property type="entry name" value="Stn1, N-terminal wHTH domain"/>
    <property type="match status" value="1"/>
</dbReference>
<dbReference type="InterPro" id="IPR038240">
    <property type="entry name" value="Stn1_C_sf"/>
</dbReference>
<evidence type="ECO:0000256" key="3">
    <source>
        <dbReference type="ARBA" id="ARBA00022895"/>
    </source>
</evidence>
<dbReference type="EMBL" id="OX365760">
    <property type="protein sequence ID" value="CAI4037968.1"/>
    <property type="molecule type" value="Genomic_DNA"/>
</dbReference>
<dbReference type="Gene3D" id="3.30.1370.230">
    <property type="entry name" value="Stn1, C-terminal wHTH domain"/>
    <property type="match status" value="1"/>
</dbReference>
<feature type="domain" description="CST complex subunit Stn1 N-terminal" evidence="4">
    <location>
        <begin position="11"/>
        <end position="261"/>
    </location>
</feature>
<dbReference type="AlphaFoldDB" id="A0AA35NGI3"/>
<evidence type="ECO:0000259" key="5">
    <source>
        <dbReference type="Pfam" id="PF12659"/>
    </source>
</evidence>